<keyword evidence="2" id="KW-0677">Repeat</keyword>
<evidence type="ECO:0000256" key="4">
    <source>
        <dbReference type="SAM" id="Phobius"/>
    </source>
</evidence>
<organism evidence="6">
    <name type="scientific">Planktothricoides sp. SpSt-374</name>
    <dbReference type="NCBI Taxonomy" id="2282167"/>
    <lineage>
        <taxon>Bacteria</taxon>
        <taxon>Bacillati</taxon>
        <taxon>Cyanobacteriota</taxon>
        <taxon>Cyanophyceae</taxon>
        <taxon>Oscillatoriophycideae</taxon>
        <taxon>Oscillatoriales</taxon>
        <taxon>Oscillatoriaceae</taxon>
        <taxon>Planktothricoides</taxon>
    </lineage>
</organism>
<feature type="repeat" description="WD" evidence="3">
    <location>
        <begin position="632"/>
        <end position="673"/>
    </location>
</feature>
<dbReference type="GO" id="GO:0004674">
    <property type="term" value="F:protein serine/threonine kinase activity"/>
    <property type="evidence" value="ECO:0007669"/>
    <property type="project" value="UniProtKB-KW"/>
</dbReference>
<gene>
    <name evidence="6" type="ORF">ENR15_13055</name>
</gene>
<comment type="caution">
    <text evidence="6">The sequence shown here is derived from an EMBL/GenBank/DDBJ whole genome shotgun (WGS) entry which is preliminary data.</text>
</comment>
<keyword evidence="6" id="KW-0808">Transferase</keyword>
<dbReference type="InterPro" id="IPR000719">
    <property type="entry name" value="Prot_kinase_dom"/>
</dbReference>
<dbReference type="InterPro" id="IPR001680">
    <property type="entry name" value="WD40_rpt"/>
</dbReference>
<dbReference type="Pfam" id="PF00069">
    <property type="entry name" value="Pkinase"/>
    <property type="match status" value="1"/>
</dbReference>
<dbReference type="PROSITE" id="PS50011">
    <property type="entry name" value="PROTEIN_KINASE_DOM"/>
    <property type="match status" value="1"/>
</dbReference>
<feature type="repeat" description="WD" evidence="3">
    <location>
        <begin position="464"/>
        <end position="505"/>
    </location>
</feature>
<accession>A0A7C3ZMN2</accession>
<dbReference type="PANTHER" id="PTHR19848:SF8">
    <property type="entry name" value="F-BOX AND WD REPEAT DOMAIN CONTAINING 7"/>
    <property type="match status" value="1"/>
</dbReference>
<keyword evidence="4" id="KW-0472">Membrane</keyword>
<dbReference type="InterPro" id="IPR036322">
    <property type="entry name" value="WD40_repeat_dom_sf"/>
</dbReference>
<evidence type="ECO:0000256" key="1">
    <source>
        <dbReference type="ARBA" id="ARBA00022574"/>
    </source>
</evidence>
<feature type="repeat" description="WD" evidence="3">
    <location>
        <begin position="506"/>
        <end position="547"/>
    </location>
</feature>
<dbReference type="CDD" id="cd00200">
    <property type="entry name" value="WD40"/>
    <property type="match status" value="1"/>
</dbReference>
<proteinExistence type="predicted"/>
<dbReference type="GO" id="GO:0005524">
    <property type="term" value="F:ATP binding"/>
    <property type="evidence" value="ECO:0007669"/>
    <property type="project" value="InterPro"/>
</dbReference>
<keyword evidence="1 3" id="KW-0853">WD repeat</keyword>
<feature type="repeat" description="WD" evidence="3">
    <location>
        <begin position="422"/>
        <end position="463"/>
    </location>
</feature>
<dbReference type="SUPFAM" id="SSF50978">
    <property type="entry name" value="WD40 repeat-like"/>
    <property type="match status" value="1"/>
</dbReference>
<dbReference type="InterPro" id="IPR011009">
    <property type="entry name" value="Kinase-like_dom_sf"/>
</dbReference>
<dbReference type="EMBL" id="DSPX01000129">
    <property type="protein sequence ID" value="HGG01541.1"/>
    <property type="molecule type" value="Genomic_DNA"/>
</dbReference>
<sequence>MISCLNPDCLHSENADEAKVCENCGDILVLRPDRYRLRRKMTYLADSGGNTSYYLAEDLEQPGGTCLVEVLTLPVRSNRVESLRSLWEPVAQGVKKLSEHPQIISLRDYFAETLGEGLASWMRFYLVWEWAEGETLAQQLAQVGAFSSAQVEKVLLELLPTVNFIHQQNLLHLDIKPATIIRRRGQGLLLMVNGLISRKLAAAVVGEPVLARDSVLGNYSLEQMQGEGNAASDLYALGVTCWELLAGIRPSQLWKVRGFSWVHSWREYLRQPVSSELGRVLDRLLAANHQERYQSAAAVLADFSPPPGPPLPSLPAIVPWQPPDDVVVKKRDSLYQGGKRWKRGMLVGTGVLVLGLAGYGVWSVVVPKPVAYDRLSLTETLVKTSTSVLQLAFTPKGQTLVVAGADGKVRILPLTGDKMQTLAAHKAAVNALAVTPDGKTLISASADKTIALWQLADTKPQATLTGHTFSVFALALTPDGKTLVSGSSDKTIKIWDLKSAKLKTTLTGHQGWVRALAITPDGKTLVSGSQDKTIKIWDLESGKLKATLKEHQSGILSLAIAPDRKTLVSSDESGLILTWDLAKSELSQILARNNTWFRSLTISPDGQTLLAGGGDKTIKIWNLSDGQLQKTLTGHQKGVSALTLSPDGKTLVSASEDGEVKMWRVSSSTPQQD</sequence>
<reference evidence="6" key="1">
    <citation type="journal article" date="2020" name="mSystems">
        <title>Genome- and Community-Level Interaction Insights into Carbon Utilization and Element Cycling Functions of Hydrothermarchaeota in Hydrothermal Sediment.</title>
        <authorList>
            <person name="Zhou Z."/>
            <person name="Liu Y."/>
            <person name="Xu W."/>
            <person name="Pan J."/>
            <person name="Luo Z.H."/>
            <person name="Li M."/>
        </authorList>
    </citation>
    <scope>NUCLEOTIDE SEQUENCE [LARGE SCALE GENOMIC DNA]</scope>
    <source>
        <strain evidence="6">SpSt-374</strain>
    </source>
</reference>
<dbReference type="NCBIfam" id="NF045510">
    <property type="entry name" value="4Cys_prefix_kin"/>
    <property type="match status" value="1"/>
</dbReference>
<dbReference type="PROSITE" id="PS50294">
    <property type="entry name" value="WD_REPEATS_REGION"/>
    <property type="match status" value="6"/>
</dbReference>
<dbReference type="PANTHER" id="PTHR19848">
    <property type="entry name" value="WD40 REPEAT PROTEIN"/>
    <property type="match status" value="1"/>
</dbReference>
<keyword evidence="6" id="KW-0723">Serine/threonine-protein kinase</keyword>
<dbReference type="InterPro" id="IPR019775">
    <property type="entry name" value="WD40_repeat_CS"/>
</dbReference>
<keyword evidence="4" id="KW-1133">Transmembrane helix</keyword>
<dbReference type="SMART" id="SM00220">
    <property type="entry name" value="S_TKc"/>
    <property type="match status" value="1"/>
</dbReference>
<feature type="repeat" description="WD" evidence="3">
    <location>
        <begin position="590"/>
        <end position="631"/>
    </location>
</feature>
<name>A0A7C3ZMN2_9CYAN</name>
<dbReference type="Pfam" id="PF00400">
    <property type="entry name" value="WD40"/>
    <property type="match status" value="7"/>
</dbReference>
<dbReference type="InterPro" id="IPR015943">
    <property type="entry name" value="WD40/YVTN_repeat-like_dom_sf"/>
</dbReference>
<evidence type="ECO:0000313" key="6">
    <source>
        <dbReference type="EMBL" id="HGG01541.1"/>
    </source>
</evidence>
<evidence type="ECO:0000256" key="3">
    <source>
        <dbReference type="PROSITE-ProRule" id="PRU00221"/>
    </source>
</evidence>
<dbReference type="PRINTS" id="PR00320">
    <property type="entry name" value="GPROTEINBRPT"/>
</dbReference>
<dbReference type="Gene3D" id="2.130.10.10">
    <property type="entry name" value="YVTN repeat-like/Quinoprotein amine dehydrogenase"/>
    <property type="match status" value="3"/>
</dbReference>
<feature type="domain" description="Protein kinase" evidence="5">
    <location>
        <begin position="39"/>
        <end position="304"/>
    </location>
</feature>
<dbReference type="SMART" id="SM00320">
    <property type="entry name" value="WD40"/>
    <property type="match status" value="7"/>
</dbReference>
<evidence type="ECO:0000256" key="2">
    <source>
        <dbReference type="ARBA" id="ARBA00022737"/>
    </source>
</evidence>
<feature type="transmembrane region" description="Helical" evidence="4">
    <location>
        <begin position="345"/>
        <end position="365"/>
    </location>
</feature>
<protein>
    <submittedName>
        <fullName evidence="6">Serine/threonine protein kinase</fullName>
    </submittedName>
</protein>
<keyword evidence="4" id="KW-0812">Transmembrane</keyword>
<evidence type="ECO:0000259" key="5">
    <source>
        <dbReference type="PROSITE" id="PS50011"/>
    </source>
</evidence>
<dbReference type="Gene3D" id="1.10.510.10">
    <property type="entry name" value="Transferase(Phosphotransferase) domain 1"/>
    <property type="match status" value="1"/>
</dbReference>
<dbReference type="SUPFAM" id="SSF56112">
    <property type="entry name" value="Protein kinase-like (PK-like)"/>
    <property type="match status" value="1"/>
</dbReference>
<dbReference type="AlphaFoldDB" id="A0A7C3ZMN2"/>
<dbReference type="InterPro" id="IPR020472">
    <property type="entry name" value="WD40_PAC1"/>
</dbReference>
<feature type="repeat" description="WD" evidence="3">
    <location>
        <begin position="548"/>
        <end position="589"/>
    </location>
</feature>
<dbReference type="PROSITE" id="PS50082">
    <property type="entry name" value="WD_REPEATS_2"/>
    <property type="match status" value="6"/>
</dbReference>
<dbReference type="PROSITE" id="PS00678">
    <property type="entry name" value="WD_REPEATS_1"/>
    <property type="match status" value="3"/>
</dbReference>
<keyword evidence="6" id="KW-0418">Kinase</keyword>